<accession>A0AAV0T5R0</accession>
<dbReference type="EMBL" id="CANTFL010000144">
    <property type="protein sequence ID" value="CAI5715384.1"/>
    <property type="molecule type" value="Genomic_DNA"/>
</dbReference>
<feature type="compositionally biased region" description="Basic and acidic residues" evidence="1">
    <location>
        <begin position="46"/>
        <end position="57"/>
    </location>
</feature>
<dbReference type="Proteomes" id="UP001162031">
    <property type="component" value="Unassembled WGS sequence"/>
</dbReference>
<keyword evidence="2" id="KW-0732">Signal</keyword>
<evidence type="ECO:0000256" key="2">
    <source>
        <dbReference type="SAM" id="SignalP"/>
    </source>
</evidence>
<proteinExistence type="predicted"/>
<evidence type="ECO:0008006" key="5">
    <source>
        <dbReference type="Google" id="ProtNLM"/>
    </source>
</evidence>
<gene>
    <name evidence="3" type="ORF">HBR001_LOCUS1426</name>
</gene>
<evidence type="ECO:0000256" key="1">
    <source>
        <dbReference type="SAM" id="MobiDB-lite"/>
    </source>
</evidence>
<feature type="region of interest" description="Disordered" evidence="1">
    <location>
        <begin position="32"/>
        <end position="58"/>
    </location>
</feature>
<name>A0AAV0T5R0_HYABA</name>
<reference evidence="3" key="1">
    <citation type="submission" date="2022-12" db="EMBL/GenBank/DDBJ databases">
        <authorList>
            <person name="Webb A."/>
        </authorList>
    </citation>
    <scope>NUCLEOTIDE SEQUENCE</scope>
    <source>
        <strain evidence="3">Hp1</strain>
    </source>
</reference>
<dbReference type="AlphaFoldDB" id="A0AAV0T5R0"/>
<organism evidence="3 4">
    <name type="scientific">Hyaloperonospora brassicae</name>
    <name type="common">Brassica downy mildew</name>
    <name type="synonym">Peronospora brassicae</name>
    <dbReference type="NCBI Taxonomy" id="162125"/>
    <lineage>
        <taxon>Eukaryota</taxon>
        <taxon>Sar</taxon>
        <taxon>Stramenopiles</taxon>
        <taxon>Oomycota</taxon>
        <taxon>Peronosporomycetes</taxon>
        <taxon>Peronosporales</taxon>
        <taxon>Peronosporaceae</taxon>
        <taxon>Hyaloperonospora</taxon>
    </lineage>
</organism>
<keyword evidence="4" id="KW-1185">Reference proteome</keyword>
<protein>
    <recommendedName>
        <fullName evidence="5">RxLR effector candidate protein</fullName>
    </recommendedName>
</protein>
<evidence type="ECO:0000313" key="4">
    <source>
        <dbReference type="Proteomes" id="UP001162031"/>
    </source>
</evidence>
<feature type="chain" id="PRO_5043773890" description="RxLR effector candidate protein" evidence="2">
    <location>
        <begin position="18"/>
        <end position="571"/>
    </location>
</feature>
<sequence>MLKLAGVFTVLSTIGVAVLHRDEMAASVKQADLDSADSVDDSSSDDSEHKVSYRGENDSSNSLAWGLLDMSRSAVISTIESTHPNWVGSAPRTGVDTACYRETHIAKVCPIGFERKLGTCWAQCPLEYPVECGLQCIRQNDDCTLEMLSKTTVVVRSALSLATFGVYGAVEKMAKGVRLAVSCGKEVANLVRALTKYVRNIQTTNTQNTTDYVMTMLYQTDNVVYDIPITIMACRGIKVSPGMKFDDRVVNTIGLMLKEVVAHKEAILSSWKSFMDFMRKIELDDVLDDMKEDEISSLQSALASNLTCAHDMRRLVDRAWLTVAYLRKQDPDISKDDVRVILSKSNLMHHVVPIVTNNCMEELINGSDESTAYTTRDMLRRTFGGIVDDLVSSGESNNGTLLPATDFMYTATDKALLFTAIWDPTNVLGVVSEYFQTICGPTELIGEVDDGSASDALGLSIVDKAFRNSTGTWTKKGKGTVTITFQSKDVEKVKVNIVSGGNDIGKIKVKPGATVTWTSSVKALEGKTLYLDRWRSGFLGIRGSGGGSLLLWVPRSRQGGDLELTAILNAT</sequence>
<comment type="caution">
    <text evidence="3">The sequence shown here is derived from an EMBL/GenBank/DDBJ whole genome shotgun (WGS) entry which is preliminary data.</text>
</comment>
<evidence type="ECO:0000313" key="3">
    <source>
        <dbReference type="EMBL" id="CAI5715384.1"/>
    </source>
</evidence>
<feature type="compositionally biased region" description="Acidic residues" evidence="1">
    <location>
        <begin position="34"/>
        <end position="45"/>
    </location>
</feature>
<feature type="signal peptide" evidence="2">
    <location>
        <begin position="1"/>
        <end position="17"/>
    </location>
</feature>